<dbReference type="EMBL" id="CH474044">
    <property type="protein sequence ID" value="EDL75285.1"/>
    <property type="molecule type" value="Genomic_DNA"/>
</dbReference>
<sequence>MLSCLDFM</sequence>
<protein>
    <submittedName>
        <fullName evidence="1">RCG25037</fullName>
    </submittedName>
</protein>
<evidence type="ECO:0000313" key="1">
    <source>
        <dbReference type="EMBL" id="EDL75285.1"/>
    </source>
</evidence>
<name>A6KFE2_RAT</name>
<dbReference type="Proteomes" id="UP000234681">
    <property type="component" value="Chromosome 9"/>
</dbReference>
<gene>
    <name evidence="1" type="ORF">rCG_25037</name>
</gene>
<reference evidence="1 2" key="1">
    <citation type="submission" date="2005-09" db="EMBL/GenBank/DDBJ databases">
        <authorList>
            <person name="Mural R.J."/>
            <person name="Li P.W."/>
            <person name="Adams M.D."/>
            <person name="Amanatides P.G."/>
            <person name="Baden-Tillson H."/>
            <person name="Barnstead M."/>
            <person name="Chin S.H."/>
            <person name="Dew I."/>
            <person name="Evans C.A."/>
            <person name="Ferriera S."/>
            <person name="Flanigan M."/>
            <person name="Fosler C."/>
            <person name="Glodek A."/>
            <person name="Gu Z."/>
            <person name="Holt R.A."/>
            <person name="Jennings D."/>
            <person name="Kraft C.L."/>
            <person name="Lu F."/>
            <person name="Nguyen T."/>
            <person name="Nusskern D.R."/>
            <person name="Pfannkoch C.M."/>
            <person name="Sitter C."/>
            <person name="Sutton G.G."/>
            <person name="Venter J.C."/>
            <person name="Wang Z."/>
            <person name="Woodage T."/>
            <person name="Zheng X.H."/>
            <person name="Zhong F."/>
        </authorList>
    </citation>
    <scope>NUCLEOTIDE SEQUENCE [LARGE SCALE GENOMIC DNA]</scope>
    <source>
        <strain>BN</strain>
        <strain evidence="2">Sprague-Dawley</strain>
    </source>
</reference>
<organism evidence="1 2">
    <name type="scientific">Rattus norvegicus</name>
    <name type="common">Rat</name>
    <dbReference type="NCBI Taxonomy" id="10116"/>
    <lineage>
        <taxon>Eukaryota</taxon>
        <taxon>Metazoa</taxon>
        <taxon>Chordata</taxon>
        <taxon>Craniata</taxon>
        <taxon>Vertebrata</taxon>
        <taxon>Euteleostomi</taxon>
        <taxon>Mammalia</taxon>
        <taxon>Eutheria</taxon>
        <taxon>Euarchontoglires</taxon>
        <taxon>Glires</taxon>
        <taxon>Rodentia</taxon>
        <taxon>Myomorpha</taxon>
        <taxon>Muroidea</taxon>
        <taxon>Muridae</taxon>
        <taxon>Murinae</taxon>
        <taxon>Rattus</taxon>
    </lineage>
</organism>
<accession>A6KFE2</accession>
<evidence type="ECO:0000313" key="2">
    <source>
        <dbReference type="Proteomes" id="UP000234681"/>
    </source>
</evidence>
<proteinExistence type="predicted"/>